<accession>A0A0E0HZ28</accession>
<dbReference type="Gramene" id="ONIVA07G08500.1">
    <property type="protein sequence ID" value="ONIVA07G08500.1"/>
    <property type="gene ID" value="ONIVA07G08500"/>
</dbReference>
<sequence>MGHSRRRRPQRPKAKTAGRRGEAANPAPLRLDLAGTAARRRDGEGAAARGLVGSAAERLRRWFRWRCRSGRRGVGAVTAAGTGWRWEHRCGRRCRRIWPEQFAATMAAGRWRDAPRLPQPVASAAPHALASAASDEEAQRASGWDA</sequence>
<evidence type="ECO:0000313" key="3">
    <source>
        <dbReference type="Proteomes" id="UP000006591"/>
    </source>
</evidence>
<feature type="compositionally biased region" description="Low complexity" evidence="1">
    <location>
        <begin position="122"/>
        <end position="133"/>
    </location>
</feature>
<dbReference type="HOGENOM" id="CLU_1780434_0_0_1"/>
<dbReference type="Proteomes" id="UP000006591">
    <property type="component" value="Chromosome 7"/>
</dbReference>
<organism evidence="2">
    <name type="scientific">Oryza nivara</name>
    <name type="common">Indian wild rice</name>
    <name type="synonym">Oryza sativa f. spontanea</name>
    <dbReference type="NCBI Taxonomy" id="4536"/>
    <lineage>
        <taxon>Eukaryota</taxon>
        <taxon>Viridiplantae</taxon>
        <taxon>Streptophyta</taxon>
        <taxon>Embryophyta</taxon>
        <taxon>Tracheophyta</taxon>
        <taxon>Spermatophyta</taxon>
        <taxon>Magnoliopsida</taxon>
        <taxon>Liliopsida</taxon>
        <taxon>Poales</taxon>
        <taxon>Poaceae</taxon>
        <taxon>BOP clade</taxon>
        <taxon>Oryzoideae</taxon>
        <taxon>Oryzeae</taxon>
        <taxon>Oryzinae</taxon>
        <taxon>Oryza</taxon>
    </lineage>
</organism>
<keyword evidence="3" id="KW-1185">Reference proteome</keyword>
<feature type="compositionally biased region" description="Basic residues" evidence="1">
    <location>
        <begin position="1"/>
        <end position="18"/>
    </location>
</feature>
<reference evidence="2" key="1">
    <citation type="submission" date="2015-04" db="UniProtKB">
        <authorList>
            <consortium name="EnsemblPlants"/>
        </authorList>
    </citation>
    <scope>IDENTIFICATION</scope>
    <source>
        <strain evidence="2">SL10</strain>
    </source>
</reference>
<feature type="region of interest" description="Disordered" evidence="1">
    <location>
        <begin position="117"/>
        <end position="146"/>
    </location>
</feature>
<dbReference type="AlphaFoldDB" id="A0A0E0HZ28"/>
<evidence type="ECO:0000256" key="1">
    <source>
        <dbReference type="SAM" id="MobiDB-lite"/>
    </source>
</evidence>
<dbReference type="EnsemblPlants" id="ONIVA07G08500.1">
    <property type="protein sequence ID" value="ONIVA07G08500.1"/>
    <property type="gene ID" value="ONIVA07G08500"/>
</dbReference>
<reference evidence="2" key="2">
    <citation type="submission" date="2018-04" db="EMBL/GenBank/DDBJ databases">
        <title>OnivRS2 (Oryza nivara Reference Sequence Version 2).</title>
        <authorList>
            <person name="Zhang J."/>
            <person name="Kudrna D."/>
            <person name="Lee S."/>
            <person name="Talag J."/>
            <person name="Rajasekar S."/>
            <person name="Welchert J."/>
            <person name="Hsing Y.-I."/>
            <person name="Wing R.A."/>
        </authorList>
    </citation>
    <scope>NUCLEOTIDE SEQUENCE [LARGE SCALE GENOMIC DNA]</scope>
    <source>
        <strain evidence="2">SL10</strain>
    </source>
</reference>
<name>A0A0E0HZ28_ORYNI</name>
<protein>
    <submittedName>
        <fullName evidence="2">Uncharacterized protein</fullName>
    </submittedName>
</protein>
<proteinExistence type="predicted"/>
<feature type="region of interest" description="Disordered" evidence="1">
    <location>
        <begin position="1"/>
        <end position="31"/>
    </location>
</feature>
<evidence type="ECO:0000313" key="2">
    <source>
        <dbReference type="EnsemblPlants" id="ONIVA07G08500.1"/>
    </source>
</evidence>